<name>A0A0B0I8V1_9BACI</name>
<dbReference type="SUPFAM" id="SSF55874">
    <property type="entry name" value="ATPase domain of HSP90 chaperone/DNA topoisomerase II/histidine kinase"/>
    <property type="match status" value="1"/>
</dbReference>
<dbReference type="EC" id="2.7.13.3" evidence="2"/>
<dbReference type="InterPro" id="IPR003594">
    <property type="entry name" value="HATPase_dom"/>
</dbReference>
<sequence length="477" mass="54626">MITSLFIITIGLLPIVLALNVLRIYKGSELSIALLLFMLSIFLWQIDIAVLYLKGVLPEEMILLLFRLFRMGPTFAVPVTFYLTFLIIKKHAPTFKNATSYKLIQSLFNHKIFSVLVIWSVAVYLLNWTTLGIDHLRIVTVYNSELQLYFPVYGKLHFLYILHTSLVLFLLIFVVIISNGIQNQYLKSFLKTFSLCAILLFVTGFLNFTPGTGAVISSFGVIIFTSIIIFSFVRMNTLMTVKYNRLVERQKKLDYTGDIATSLIHEVRNNLQIVKAYSKLLHKNKTLLKQDRDMVGMIRTATQQLEDLTSSYSEFLSDKTITFHLSDLNGMINEAIDITNELLRENNVKISFEEKYKPLKAYCSEVHLKQVFVNLIKNSCESISADKDRREIVINTNIIGDQITIDVTDTGGGIPIERWESIFDPFISSKTSGMGVGLPFSRKIIFEHRGELKVYKSNNKGTTFRIVLPQYEFSDYL</sequence>
<dbReference type="InterPro" id="IPR036097">
    <property type="entry name" value="HisK_dim/P_sf"/>
</dbReference>
<proteinExistence type="predicted"/>
<dbReference type="RefSeq" id="WP_034631654.1">
    <property type="nucleotide sequence ID" value="NZ_JRJU01000027.1"/>
</dbReference>
<keyword evidence="8" id="KW-0902">Two-component regulatory system</keyword>
<keyword evidence="12" id="KW-1185">Reference proteome</keyword>
<dbReference type="eggNOG" id="COG4191">
    <property type="taxonomic scope" value="Bacteria"/>
</dbReference>
<feature type="transmembrane region" description="Helical" evidence="9">
    <location>
        <begin position="214"/>
        <end position="233"/>
    </location>
</feature>
<feature type="transmembrane region" description="Helical" evidence="9">
    <location>
        <begin position="189"/>
        <end position="208"/>
    </location>
</feature>
<keyword evidence="6" id="KW-0418">Kinase</keyword>
<dbReference type="PANTHER" id="PTHR43065">
    <property type="entry name" value="SENSOR HISTIDINE KINASE"/>
    <property type="match status" value="1"/>
</dbReference>
<evidence type="ECO:0000256" key="6">
    <source>
        <dbReference type="ARBA" id="ARBA00022777"/>
    </source>
</evidence>
<feature type="domain" description="Histidine kinase" evidence="10">
    <location>
        <begin position="262"/>
        <end position="472"/>
    </location>
</feature>
<dbReference type="STRING" id="333138.LQ50_18395"/>
<evidence type="ECO:0000256" key="7">
    <source>
        <dbReference type="ARBA" id="ARBA00022840"/>
    </source>
</evidence>
<dbReference type="OrthoDB" id="2710763at2"/>
<protein>
    <recommendedName>
        <fullName evidence="2">histidine kinase</fullName>
        <ecNumber evidence="2">2.7.13.3</ecNumber>
    </recommendedName>
</protein>
<accession>A0A0B0I8V1</accession>
<feature type="transmembrane region" description="Helical" evidence="9">
    <location>
        <begin position="108"/>
        <end position="126"/>
    </location>
</feature>
<dbReference type="EMBL" id="JRJU01000027">
    <property type="protein sequence ID" value="KHF38903.1"/>
    <property type="molecule type" value="Genomic_DNA"/>
</dbReference>
<feature type="transmembrane region" description="Helical" evidence="9">
    <location>
        <begin position="65"/>
        <end position="88"/>
    </location>
</feature>
<evidence type="ECO:0000256" key="3">
    <source>
        <dbReference type="ARBA" id="ARBA00022553"/>
    </source>
</evidence>
<dbReference type="PROSITE" id="PS50109">
    <property type="entry name" value="HIS_KIN"/>
    <property type="match status" value="1"/>
</dbReference>
<keyword evidence="9" id="KW-0472">Membrane</keyword>
<dbReference type="InterPro" id="IPR004358">
    <property type="entry name" value="Sig_transdc_His_kin-like_C"/>
</dbReference>
<dbReference type="Gene3D" id="1.10.287.130">
    <property type="match status" value="1"/>
</dbReference>
<dbReference type="Proteomes" id="UP000030832">
    <property type="component" value="Unassembled WGS sequence"/>
</dbReference>
<comment type="caution">
    <text evidence="11">The sequence shown here is derived from an EMBL/GenBank/DDBJ whole genome shotgun (WGS) entry which is preliminary data.</text>
</comment>
<evidence type="ECO:0000256" key="8">
    <source>
        <dbReference type="ARBA" id="ARBA00023012"/>
    </source>
</evidence>
<dbReference type="GO" id="GO:0000155">
    <property type="term" value="F:phosphorelay sensor kinase activity"/>
    <property type="evidence" value="ECO:0007669"/>
    <property type="project" value="InterPro"/>
</dbReference>
<keyword evidence="9" id="KW-1133">Transmembrane helix</keyword>
<dbReference type="GO" id="GO:0005524">
    <property type="term" value="F:ATP binding"/>
    <property type="evidence" value="ECO:0007669"/>
    <property type="project" value="UniProtKB-KW"/>
</dbReference>
<dbReference type="SMART" id="SM00387">
    <property type="entry name" value="HATPase_c"/>
    <property type="match status" value="1"/>
</dbReference>
<evidence type="ECO:0000256" key="2">
    <source>
        <dbReference type="ARBA" id="ARBA00012438"/>
    </source>
</evidence>
<feature type="transmembrane region" description="Helical" evidence="9">
    <location>
        <begin position="6"/>
        <end position="25"/>
    </location>
</feature>
<evidence type="ECO:0000256" key="1">
    <source>
        <dbReference type="ARBA" id="ARBA00000085"/>
    </source>
</evidence>
<keyword evidence="3" id="KW-0597">Phosphoprotein</keyword>
<feature type="transmembrane region" description="Helical" evidence="9">
    <location>
        <begin position="158"/>
        <end position="177"/>
    </location>
</feature>
<evidence type="ECO:0000256" key="4">
    <source>
        <dbReference type="ARBA" id="ARBA00022679"/>
    </source>
</evidence>
<dbReference type="Pfam" id="PF02518">
    <property type="entry name" value="HATPase_c"/>
    <property type="match status" value="1"/>
</dbReference>
<dbReference type="AlphaFoldDB" id="A0A0B0I8V1"/>
<dbReference type="SUPFAM" id="SSF47384">
    <property type="entry name" value="Homodimeric domain of signal transducing histidine kinase"/>
    <property type="match status" value="1"/>
</dbReference>
<gene>
    <name evidence="11" type="ORF">LQ50_18395</name>
</gene>
<comment type="catalytic activity">
    <reaction evidence="1">
        <text>ATP + protein L-histidine = ADP + protein N-phospho-L-histidine.</text>
        <dbReference type="EC" id="2.7.13.3"/>
    </reaction>
</comment>
<evidence type="ECO:0000256" key="9">
    <source>
        <dbReference type="SAM" id="Phobius"/>
    </source>
</evidence>
<evidence type="ECO:0000313" key="12">
    <source>
        <dbReference type="Proteomes" id="UP000030832"/>
    </source>
</evidence>
<dbReference type="PRINTS" id="PR00344">
    <property type="entry name" value="BCTRLSENSOR"/>
</dbReference>
<evidence type="ECO:0000313" key="11">
    <source>
        <dbReference type="EMBL" id="KHF38903.1"/>
    </source>
</evidence>
<keyword evidence="4" id="KW-0808">Transferase</keyword>
<keyword evidence="7" id="KW-0067">ATP-binding</keyword>
<keyword evidence="9" id="KW-0812">Transmembrane</keyword>
<evidence type="ECO:0000259" key="10">
    <source>
        <dbReference type="PROSITE" id="PS50109"/>
    </source>
</evidence>
<feature type="transmembrane region" description="Helical" evidence="9">
    <location>
        <begin position="32"/>
        <end position="53"/>
    </location>
</feature>
<reference evidence="11 12" key="1">
    <citation type="submission" date="2014-09" db="EMBL/GenBank/DDBJ databases">
        <title>Genome sequencing and annotation of Bacillus Okhensis strain Kh10-101T.</title>
        <authorList>
            <person name="Prakash J.S."/>
        </authorList>
    </citation>
    <scope>NUCLEOTIDE SEQUENCE [LARGE SCALE GENOMIC DNA]</scope>
    <source>
        <strain evidence="12">Kh10-101T</strain>
    </source>
</reference>
<keyword evidence="5" id="KW-0547">Nucleotide-binding</keyword>
<dbReference type="PANTHER" id="PTHR43065:SF10">
    <property type="entry name" value="PEROXIDE STRESS-ACTIVATED HISTIDINE KINASE MAK3"/>
    <property type="match status" value="1"/>
</dbReference>
<dbReference type="InterPro" id="IPR005467">
    <property type="entry name" value="His_kinase_dom"/>
</dbReference>
<organism evidence="11 12">
    <name type="scientific">Halalkalibacter okhensis</name>
    <dbReference type="NCBI Taxonomy" id="333138"/>
    <lineage>
        <taxon>Bacteria</taxon>
        <taxon>Bacillati</taxon>
        <taxon>Bacillota</taxon>
        <taxon>Bacilli</taxon>
        <taxon>Bacillales</taxon>
        <taxon>Bacillaceae</taxon>
        <taxon>Halalkalibacter</taxon>
    </lineage>
</organism>
<evidence type="ECO:0000256" key="5">
    <source>
        <dbReference type="ARBA" id="ARBA00022741"/>
    </source>
</evidence>
<dbReference type="Gene3D" id="3.30.565.10">
    <property type="entry name" value="Histidine kinase-like ATPase, C-terminal domain"/>
    <property type="match status" value="1"/>
</dbReference>
<dbReference type="InterPro" id="IPR036890">
    <property type="entry name" value="HATPase_C_sf"/>
</dbReference>